<sequence length="108" mass="12551">MVGMVETMVMVVHIGMVEIIGSEIGKTSILHQKWQEEHQVMSQGEALIMIQDRYSLLHEANLFLCLVDTNCFSLPLRKLILHPQEKNPRFRESGDSDDEDDDDQKRRR</sequence>
<name>A0A426Y869_ENSVE</name>
<dbReference type="Proteomes" id="UP000287651">
    <property type="component" value="Unassembled WGS sequence"/>
</dbReference>
<proteinExistence type="predicted"/>
<accession>A0A426Y869</accession>
<reference evidence="2 3" key="1">
    <citation type="journal article" date="2014" name="Agronomy (Basel)">
        <title>A Draft Genome Sequence for Ensete ventricosum, the Drought-Tolerant Tree Against Hunger.</title>
        <authorList>
            <person name="Harrison J."/>
            <person name="Moore K.A."/>
            <person name="Paszkiewicz K."/>
            <person name="Jones T."/>
            <person name="Grant M."/>
            <person name="Ambacheew D."/>
            <person name="Muzemil S."/>
            <person name="Studholme D.J."/>
        </authorList>
    </citation>
    <scope>NUCLEOTIDE SEQUENCE [LARGE SCALE GENOMIC DNA]</scope>
</reference>
<feature type="compositionally biased region" description="Basic and acidic residues" evidence="1">
    <location>
        <begin position="85"/>
        <end position="94"/>
    </location>
</feature>
<gene>
    <name evidence="2" type="ORF">B296_00031135</name>
</gene>
<dbReference type="EMBL" id="AMZH03014271">
    <property type="protein sequence ID" value="RRT47917.1"/>
    <property type="molecule type" value="Genomic_DNA"/>
</dbReference>
<evidence type="ECO:0000313" key="3">
    <source>
        <dbReference type="Proteomes" id="UP000287651"/>
    </source>
</evidence>
<evidence type="ECO:0000313" key="2">
    <source>
        <dbReference type="EMBL" id="RRT47917.1"/>
    </source>
</evidence>
<organism evidence="2 3">
    <name type="scientific">Ensete ventricosum</name>
    <name type="common">Abyssinian banana</name>
    <name type="synonym">Musa ensete</name>
    <dbReference type="NCBI Taxonomy" id="4639"/>
    <lineage>
        <taxon>Eukaryota</taxon>
        <taxon>Viridiplantae</taxon>
        <taxon>Streptophyta</taxon>
        <taxon>Embryophyta</taxon>
        <taxon>Tracheophyta</taxon>
        <taxon>Spermatophyta</taxon>
        <taxon>Magnoliopsida</taxon>
        <taxon>Liliopsida</taxon>
        <taxon>Zingiberales</taxon>
        <taxon>Musaceae</taxon>
        <taxon>Ensete</taxon>
    </lineage>
</organism>
<evidence type="ECO:0000256" key="1">
    <source>
        <dbReference type="SAM" id="MobiDB-lite"/>
    </source>
</evidence>
<feature type="region of interest" description="Disordered" evidence="1">
    <location>
        <begin position="85"/>
        <end position="108"/>
    </location>
</feature>
<protein>
    <submittedName>
        <fullName evidence="2">Uncharacterized protein</fullName>
    </submittedName>
</protein>
<dbReference type="AlphaFoldDB" id="A0A426Y869"/>
<comment type="caution">
    <text evidence="2">The sequence shown here is derived from an EMBL/GenBank/DDBJ whole genome shotgun (WGS) entry which is preliminary data.</text>
</comment>